<evidence type="ECO:0000256" key="2">
    <source>
        <dbReference type="SAM" id="Phobius"/>
    </source>
</evidence>
<dbReference type="Gene3D" id="1.20.1250.20">
    <property type="entry name" value="MFS general substrate transporter like domains"/>
    <property type="match status" value="2"/>
</dbReference>
<feature type="domain" description="Major facilitator superfamily (MFS) profile" evidence="3">
    <location>
        <begin position="43"/>
        <end position="472"/>
    </location>
</feature>
<dbReference type="Pfam" id="PF07690">
    <property type="entry name" value="MFS_1"/>
    <property type="match status" value="1"/>
</dbReference>
<proteinExistence type="predicted"/>
<evidence type="ECO:0000313" key="5">
    <source>
        <dbReference type="Proteomes" id="UP000267027"/>
    </source>
</evidence>
<evidence type="ECO:0000256" key="1">
    <source>
        <dbReference type="ARBA" id="ARBA00004141"/>
    </source>
</evidence>
<feature type="transmembrane region" description="Helical" evidence="2">
    <location>
        <begin position="380"/>
        <end position="401"/>
    </location>
</feature>
<protein>
    <submittedName>
        <fullName evidence="6">MFS domain-containing protein</fullName>
    </submittedName>
</protein>
<dbReference type="AlphaFoldDB" id="A0A0R3PDN8"/>
<dbReference type="OMA" id="LIPMACL"/>
<feature type="transmembrane region" description="Helical" evidence="2">
    <location>
        <begin position="158"/>
        <end position="178"/>
    </location>
</feature>
<evidence type="ECO:0000313" key="4">
    <source>
        <dbReference type="EMBL" id="VDM53666.1"/>
    </source>
</evidence>
<evidence type="ECO:0000313" key="6">
    <source>
        <dbReference type="WBParaSite" id="ACOC_0000208001-mRNA-1"/>
    </source>
</evidence>
<feature type="transmembrane region" description="Helical" evidence="2">
    <location>
        <begin position="354"/>
        <end position="374"/>
    </location>
</feature>
<feature type="transmembrane region" description="Helical" evidence="2">
    <location>
        <begin position="222"/>
        <end position="241"/>
    </location>
</feature>
<dbReference type="Proteomes" id="UP000267027">
    <property type="component" value="Unassembled WGS sequence"/>
</dbReference>
<dbReference type="SUPFAM" id="SSF103473">
    <property type="entry name" value="MFS general substrate transporter"/>
    <property type="match status" value="1"/>
</dbReference>
<dbReference type="InterPro" id="IPR036259">
    <property type="entry name" value="MFS_trans_sf"/>
</dbReference>
<keyword evidence="2" id="KW-0812">Transmembrane</keyword>
<keyword evidence="2" id="KW-1133">Transmembrane helix</keyword>
<reference evidence="6" key="1">
    <citation type="submission" date="2017-02" db="UniProtKB">
        <authorList>
            <consortium name="WormBaseParasite"/>
        </authorList>
    </citation>
    <scope>IDENTIFICATION</scope>
</reference>
<gene>
    <name evidence="4" type="ORF">ACOC_LOCUS2081</name>
</gene>
<feature type="transmembrane region" description="Helical" evidence="2">
    <location>
        <begin position="450"/>
        <end position="472"/>
    </location>
</feature>
<feature type="transmembrane region" description="Helical" evidence="2">
    <location>
        <begin position="131"/>
        <end position="152"/>
    </location>
</feature>
<feature type="transmembrane region" description="Helical" evidence="2">
    <location>
        <begin position="307"/>
        <end position="333"/>
    </location>
</feature>
<dbReference type="InterPro" id="IPR011701">
    <property type="entry name" value="MFS"/>
</dbReference>
<keyword evidence="2" id="KW-0472">Membrane</keyword>
<dbReference type="PANTHER" id="PTHR45757">
    <property type="entry name" value="PROTEIN CBG23364-RELATED"/>
    <property type="match status" value="1"/>
</dbReference>
<dbReference type="GO" id="GO:0016020">
    <property type="term" value="C:membrane"/>
    <property type="evidence" value="ECO:0007669"/>
    <property type="project" value="UniProtKB-SubCell"/>
</dbReference>
<dbReference type="InterPro" id="IPR020846">
    <property type="entry name" value="MFS_dom"/>
</dbReference>
<dbReference type="STRING" id="334426.A0A0R3PDN8"/>
<reference evidence="4 5" key="2">
    <citation type="submission" date="2018-11" db="EMBL/GenBank/DDBJ databases">
        <authorList>
            <consortium name="Pathogen Informatics"/>
        </authorList>
    </citation>
    <scope>NUCLEOTIDE SEQUENCE [LARGE SCALE GENOMIC DNA]</scope>
    <source>
        <strain evidence="4 5">Costa Rica</strain>
    </source>
</reference>
<dbReference type="PANTHER" id="PTHR45757:SF18">
    <property type="entry name" value="MAJOR FACILITATOR SUPERFAMILY (MFS) PROFILE DOMAIN-CONTAINING PROTEIN"/>
    <property type="match status" value="1"/>
</dbReference>
<feature type="transmembrane region" description="Helical" evidence="2">
    <location>
        <begin position="282"/>
        <end position="301"/>
    </location>
</feature>
<feature type="transmembrane region" description="Helical" evidence="2">
    <location>
        <begin position="413"/>
        <end position="438"/>
    </location>
</feature>
<organism evidence="6">
    <name type="scientific">Angiostrongylus costaricensis</name>
    <name type="common">Nematode worm</name>
    <dbReference type="NCBI Taxonomy" id="334426"/>
    <lineage>
        <taxon>Eukaryota</taxon>
        <taxon>Metazoa</taxon>
        <taxon>Ecdysozoa</taxon>
        <taxon>Nematoda</taxon>
        <taxon>Chromadorea</taxon>
        <taxon>Rhabditida</taxon>
        <taxon>Rhabditina</taxon>
        <taxon>Rhabditomorpha</taxon>
        <taxon>Strongyloidea</taxon>
        <taxon>Metastrongylidae</taxon>
        <taxon>Angiostrongylus</taxon>
    </lineage>
</organism>
<dbReference type="WBParaSite" id="ACOC_0000208001-mRNA-1">
    <property type="protein sequence ID" value="ACOC_0000208001-mRNA-1"/>
    <property type="gene ID" value="ACOC_0000208001"/>
</dbReference>
<keyword evidence="5" id="KW-1185">Reference proteome</keyword>
<dbReference type="OrthoDB" id="2985014at2759"/>
<name>A0A0R3PDN8_ANGCS</name>
<comment type="subcellular location">
    <subcellularLocation>
        <location evidence="1">Membrane</location>
        <topology evidence="1">Multi-pass membrane protein</topology>
    </subcellularLocation>
</comment>
<evidence type="ECO:0000259" key="3">
    <source>
        <dbReference type="PROSITE" id="PS50850"/>
    </source>
</evidence>
<feature type="transmembrane region" description="Helical" evidence="2">
    <location>
        <begin position="36"/>
        <end position="63"/>
    </location>
</feature>
<dbReference type="GO" id="GO:0022857">
    <property type="term" value="F:transmembrane transporter activity"/>
    <property type="evidence" value="ECO:0007669"/>
    <property type="project" value="InterPro"/>
</dbReference>
<dbReference type="EMBL" id="UYYA01000371">
    <property type="protein sequence ID" value="VDM53666.1"/>
    <property type="molecule type" value="Genomic_DNA"/>
</dbReference>
<dbReference type="PROSITE" id="PS50850">
    <property type="entry name" value="MFS"/>
    <property type="match status" value="1"/>
</dbReference>
<accession>A0A0R3PDN8</accession>
<feature type="transmembrane region" description="Helical" evidence="2">
    <location>
        <begin position="190"/>
        <end position="210"/>
    </location>
</feature>
<sequence length="521" mass="56804">MSTDKTVTSPSSFSSSSTEFIENRRIFCGCAGANRYGILVLCLLFLSFLMSSLIAFNATFVAMMDKTTSPLYNGSVSNQTDWASSDLPIRDRRFTFGVVEKSLSFAGGFTGSMLATLPLSEMLQRYGAHKVMTVVGIVCTFATAVTPVIVSWSFPCFVVLRVISGVSISNSFPVAGCVVNEWATAAEKGLFVAVLSGYVELSALFTMPISGLVATKVGWDCVFYLHAILCGLFTILWAVYYRDVPVKHPFVTGREWQKIGFAKPPLLEKTAPPLRRIVSSTFIWAIWIAVIGSFLVAQFTISYSPLYLSYVLGFPTMSAGFLTIAPLAAQLLIKLTTGLASDRLSCLSEISKLRLFNSIALLGSGLLFILVTVFPPVGNAFDVVLIIIPVALLGFSSGGYPKCAVMVSRQYSPFVMSIVQIVACCSLLAGSFLVPALTRHDTFEEWRTVFLIYAIVLTLSNTIFVACARYVFVRSVKFSSLTLLQNPHRLQPPIRDLVTNPLKSQKCPIQAGSPPILPIRT</sequence>